<comment type="caution">
    <text evidence="8">The sequence shown here is derived from an EMBL/GenBank/DDBJ whole genome shotgun (WGS) entry which is preliminary data.</text>
</comment>
<evidence type="ECO:0000256" key="3">
    <source>
        <dbReference type="HAMAP-Rule" id="MF_02219"/>
    </source>
</evidence>
<comment type="function">
    <text evidence="3">Component of the type III secretion system (T3SS), also called injectisome, which is used to inject bacterial effector proteins into eukaryotic host cells. Forms a ring-shaped multimeric structure with an apparent central pore in the outer membrane.</text>
</comment>
<evidence type="ECO:0000256" key="4">
    <source>
        <dbReference type="RuleBase" id="RU004004"/>
    </source>
</evidence>
<dbReference type="InterPro" id="IPR003522">
    <property type="entry name" value="T3SS_OM_pore_YscC"/>
</dbReference>
<reference evidence="8" key="1">
    <citation type="submission" date="2021-11" db="EMBL/GenBank/DDBJ databases">
        <authorList>
            <person name="Rodrigo-Torres L."/>
            <person name="Arahal R. D."/>
            <person name="Lucena T."/>
        </authorList>
    </citation>
    <scope>NUCLEOTIDE SEQUENCE</scope>
    <source>
        <strain evidence="8">CECT 7928</strain>
    </source>
</reference>
<dbReference type="Gene3D" id="3.30.1370.120">
    <property type="match status" value="2"/>
</dbReference>
<keyword evidence="3" id="KW-0811">Translocation</keyword>
<evidence type="ECO:0000256" key="2">
    <source>
        <dbReference type="ARBA" id="ARBA00022729"/>
    </source>
</evidence>
<feature type="signal peptide" evidence="3">
    <location>
        <begin position="1"/>
        <end position="19"/>
    </location>
</feature>
<evidence type="ECO:0000259" key="6">
    <source>
        <dbReference type="Pfam" id="PF03958"/>
    </source>
</evidence>
<feature type="domain" description="Type II/III secretion system secretin-like" evidence="5">
    <location>
        <begin position="331"/>
        <end position="465"/>
    </location>
</feature>
<comment type="subcellular location">
    <subcellularLocation>
        <location evidence="1 3 4">Cell outer membrane</location>
    </subcellularLocation>
</comment>
<dbReference type="InterPro" id="IPR050810">
    <property type="entry name" value="Bact_Secretion_Sys_Channel"/>
</dbReference>
<evidence type="ECO:0000313" key="8">
    <source>
        <dbReference type="EMBL" id="CAH0535947.1"/>
    </source>
</evidence>
<evidence type="ECO:0000256" key="1">
    <source>
        <dbReference type="ARBA" id="ARBA00004442"/>
    </source>
</evidence>
<dbReference type="Pfam" id="PF00263">
    <property type="entry name" value="Secretin"/>
    <property type="match status" value="1"/>
</dbReference>
<dbReference type="PANTHER" id="PTHR30332">
    <property type="entry name" value="PROBABLE GENERAL SECRETION PATHWAY PROTEIN D"/>
    <property type="match status" value="1"/>
</dbReference>
<keyword evidence="3 4" id="KW-0813">Transport</keyword>
<feature type="domain" description="NolW-like" evidence="6">
    <location>
        <begin position="177"/>
        <end position="269"/>
    </location>
</feature>
<organism evidence="8 9">
    <name type="scientific">Vibrio marisflavi CECT 7928</name>
    <dbReference type="NCBI Taxonomy" id="634439"/>
    <lineage>
        <taxon>Bacteria</taxon>
        <taxon>Pseudomonadati</taxon>
        <taxon>Pseudomonadota</taxon>
        <taxon>Gammaproteobacteria</taxon>
        <taxon>Vibrionales</taxon>
        <taxon>Vibrionaceae</taxon>
        <taxon>Vibrio</taxon>
    </lineage>
</organism>
<keyword evidence="3" id="KW-0998">Cell outer membrane</keyword>
<keyword evidence="3" id="KW-0472">Membrane</keyword>
<feature type="chain" id="PRO_5044910003" description="Type 3 secretion system secretin" evidence="3">
    <location>
        <begin position="20"/>
        <end position="481"/>
    </location>
</feature>
<dbReference type="Proteomes" id="UP000838748">
    <property type="component" value="Unassembled WGS sequence"/>
</dbReference>
<evidence type="ECO:0000259" key="5">
    <source>
        <dbReference type="Pfam" id="PF00263"/>
    </source>
</evidence>
<dbReference type="HAMAP" id="MF_02219">
    <property type="entry name" value="Type_III_secretin"/>
    <property type="match status" value="1"/>
</dbReference>
<accession>A0ABN8DZS6</accession>
<sequence precursor="true">MKWFVLLLFSCSLSFTSSAAMIPWQGSDFFMITKGMKLSSLLEAFGSNYGIPMVVDPSVDDIYSGRIESKTPDQILNYLSRSFNLAYYYDGSSLYVYKLSQIEQKIVSPQFMQASQISTYLRKMGIKPSRYCSFKKIPQMNALEVSGVPVCVERVTQLATNLDDKVLQQAQNKETIRVFPLRYASASDNVYKYRDQQVTVPGVVTVLQKMAQGHALPINEGKAKPTRSNVALPIFSADPRQNAVVVRGRQANMSLYHDLIVQLDKKQTQIQVSVEIIDVDAGDLNSLGIDWSASAKIGSGQVSFNTADSTAGGSFSTVVNDTNSFLIKLSALEQHSKAKVLSRPSVVTLNNVQAILDRNITFYTKVSGENVANLESVTTGSLLRVTPRLVSDNQGKKILLTLNIQDGRQVPQKTSNLPQVQNSEIATQATLKPGQSLLLGGFVQDEDTEVNRKIPLLGDIPFLSYAGFWCMEEKRSCGVIC</sequence>
<dbReference type="PANTHER" id="PTHR30332:SF4">
    <property type="entry name" value="TYPE 3 SECRETION SYSTEM SECRETIN"/>
    <property type="match status" value="1"/>
</dbReference>
<comment type="similarity">
    <text evidence="3">Belongs to the bacterial secretin family. T3SS SctC subfamily.</text>
</comment>
<gene>
    <name evidence="8" type="primary">sctC_1</name>
    <name evidence="3" type="synonym">sctC</name>
    <name evidence="8" type="ORF">VMF7928_00065</name>
</gene>
<comment type="subunit">
    <text evidence="3">The core secretion machinery of the T3SS is composed of approximately 20 different proteins, including cytoplasmic components, a base, an export apparatus and a needle. This subunit is part of the base, which anchors the injectisome in the bacterial cell envelope. Forms a stable homooligomeric complex.</text>
</comment>
<evidence type="ECO:0000259" key="7">
    <source>
        <dbReference type="Pfam" id="PF21304"/>
    </source>
</evidence>
<dbReference type="InterPro" id="IPR005644">
    <property type="entry name" value="NolW-like"/>
</dbReference>
<keyword evidence="2 3" id="KW-0732">Signal</keyword>
<keyword evidence="3" id="KW-0653">Protein transport</keyword>
<dbReference type="NCBIfam" id="NF011873">
    <property type="entry name" value="PRK15346.1"/>
    <property type="match status" value="1"/>
</dbReference>
<dbReference type="Gene3D" id="3.55.50.30">
    <property type="match status" value="1"/>
</dbReference>
<dbReference type="InterPro" id="IPR049034">
    <property type="entry name" value="T3S_SPI-1_N0"/>
</dbReference>
<feature type="domain" description="SPI-1 type 3 secretion system secretin N0" evidence="7">
    <location>
        <begin position="34"/>
        <end position="97"/>
    </location>
</feature>
<dbReference type="EMBL" id="CAKLDM010000001">
    <property type="protein sequence ID" value="CAH0535947.1"/>
    <property type="molecule type" value="Genomic_DNA"/>
</dbReference>
<dbReference type="Pfam" id="PF03958">
    <property type="entry name" value="Secretin_N"/>
    <property type="match status" value="2"/>
</dbReference>
<dbReference type="RefSeq" id="WP_237359485.1">
    <property type="nucleotide sequence ID" value="NZ_CAKLDM010000001.1"/>
</dbReference>
<protein>
    <recommendedName>
        <fullName evidence="3">Type 3 secretion system secretin</fullName>
        <shortName evidence="3">T3SS secretin</shortName>
    </recommendedName>
</protein>
<name>A0ABN8DZS6_9VIBR</name>
<feature type="domain" description="NolW-like" evidence="6">
    <location>
        <begin position="106"/>
        <end position="165"/>
    </location>
</feature>
<dbReference type="Pfam" id="PF21304">
    <property type="entry name" value="T3S_SPI-1_N0"/>
    <property type="match status" value="1"/>
</dbReference>
<dbReference type="PRINTS" id="PR01337">
    <property type="entry name" value="TYPE3OMGPROT"/>
</dbReference>
<dbReference type="NCBIfam" id="TIGR02516">
    <property type="entry name" value="type_III_yscC"/>
    <property type="match status" value="1"/>
</dbReference>
<keyword evidence="9" id="KW-1185">Reference proteome</keyword>
<evidence type="ECO:0000313" key="9">
    <source>
        <dbReference type="Proteomes" id="UP000838748"/>
    </source>
</evidence>
<proteinExistence type="inferred from homology"/>
<dbReference type="InterPro" id="IPR004846">
    <property type="entry name" value="T2SS/T3SS_dom"/>
</dbReference>
<dbReference type="InterPro" id="IPR038591">
    <property type="entry name" value="NolW-like_sf"/>
</dbReference>